<dbReference type="Proteomes" id="UP000887159">
    <property type="component" value="Unassembled WGS sequence"/>
</dbReference>
<dbReference type="EMBL" id="BMAU01021432">
    <property type="protein sequence ID" value="GFY35395.1"/>
    <property type="molecule type" value="Genomic_DNA"/>
</dbReference>
<sequence length="74" mass="8593">MWLYHFRHGQRAMNMNRYTNAELVDIHFNYGPANGNGLDAARLHRERYSTKWTGLTESSNVRSGESEPGGTWMF</sequence>
<proteinExistence type="predicted"/>
<gene>
    <name evidence="1" type="ORF">TNCV_194881</name>
</gene>
<dbReference type="AlphaFoldDB" id="A0A8X6WIG9"/>
<keyword evidence="2" id="KW-1185">Reference proteome</keyword>
<comment type="caution">
    <text evidence="1">The sequence shown here is derived from an EMBL/GenBank/DDBJ whole genome shotgun (WGS) entry which is preliminary data.</text>
</comment>
<evidence type="ECO:0000313" key="1">
    <source>
        <dbReference type="EMBL" id="GFY35395.1"/>
    </source>
</evidence>
<organism evidence="1 2">
    <name type="scientific">Trichonephila clavipes</name>
    <name type="common">Golden silk orbweaver</name>
    <name type="synonym">Nephila clavipes</name>
    <dbReference type="NCBI Taxonomy" id="2585209"/>
    <lineage>
        <taxon>Eukaryota</taxon>
        <taxon>Metazoa</taxon>
        <taxon>Ecdysozoa</taxon>
        <taxon>Arthropoda</taxon>
        <taxon>Chelicerata</taxon>
        <taxon>Arachnida</taxon>
        <taxon>Araneae</taxon>
        <taxon>Araneomorphae</taxon>
        <taxon>Entelegynae</taxon>
        <taxon>Araneoidea</taxon>
        <taxon>Nephilidae</taxon>
        <taxon>Trichonephila</taxon>
    </lineage>
</organism>
<evidence type="ECO:0000313" key="2">
    <source>
        <dbReference type="Proteomes" id="UP000887159"/>
    </source>
</evidence>
<name>A0A8X6WIG9_TRICX</name>
<protein>
    <submittedName>
        <fullName evidence="1">Uncharacterized protein</fullName>
    </submittedName>
</protein>
<reference evidence="1" key="1">
    <citation type="submission" date="2020-08" db="EMBL/GenBank/DDBJ databases">
        <title>Multicomponent nature underlies the extraordinary mechanical properties of spider dragline silk.</title>
        <authorList>
            <person name="Kono N."/>
            <person name="Nakamura H."/>
            <person name="Mori M."/>
            <person name="Yoshida Y."/>
            <person name="Ohtoshi R."/>
            <person name="Malay A.D."/>
            <person name="Moran D.A.P."/>
            <person name="Tomita M."/>
            <person name="Numata K."/>
            <person name="Arakawa K."/>
        </authorList>
    </citation>
    <scope>NUCLEOTIDE SEQUENCE</scope>
</reference>
<accession>A0A8X6WIG9</accession>